<gene>
    <name evidence="3" type="ORF">WKW82_04320</name>
</gene>
<sequence>MTYARVFRSGNSQAVRLPRGFQFTADRVEIFHQGNDVVLRERPVNAAAIFDALVKIPVDSMAEARTDGLPQERESI</sequence>
<keyword evidence="4" id="KW-1185">Reference proteome</keyword>
<evidence type="ECO:0000313" key="3">
    <source>
        <dbReference type="EMBL" id="MEJ8845855.1"/>
    </source>
</evidence>
<dbReference type="RefSeq" id="WP_340341020.1">
    <property type="nucleotide sequence ID" value="NZ_JBBKZT010000002.1"/>
</dbReference>
<dbReference type="Proteomes" id="UP001385892">
    <property type="component" value="Unassembled WGS sequence"/>
</dbReference>
<dbReference type="SUPFAM" id="SSF89447">
    <property type="entry name" value="AbrB/MazE/MraZ-like"/>
    <property type="match status" value="1"/>
</dbReference>
<evidence type="ECO:0000256" key="1">
    <source>
        <dbReference type="PROSITE-ProRule" id="PRU01076"/>
    </source>
</evidence>
<name>A0ABU8WG48_9BURK</name>
<evidence type="ECO:0000313" key="4">
    <source>
        <dbReference type="Proteomes" id="UP001385892"/>
    </source>
</evidence>
<feature type="domain" description="SpoVT-AbrB" evidence="2">
    <location>
        <begin position="4"/>
        <end position="44"/>
    </location>
</feature>
<dbReference type="EMBL" id="JBBKZT010000002">
    <property type="protein sequence ID" value="MEJ8845855.1"/>
    <property type="molecule type" value="Genomic_DNA"/>
</dbReference>
<reference evidence="3 4" key="1">
    <citation type="submission" date="2024-03" db="EMBL/GenBank/DDBJ databases">
        <title>Novel species of the genus Variovorax.</title>
        <authorList>
            <person name="Liu Q."/>
            <person name="Xin Y.-H."/>
        </authorList>
    </citation>
    <scope>NUCLEOTIDE SEQUENCE [LARGE SCALE GENOMIC DNA]</scope>
    <source>
        <strain evidence="3 4">KACC 18900</strain>
    </source>
</reference>
<dbReference type="Gene3D" id="2.10.260.10">
    <property type="match status" value="1"/>
</dbReference>
<dbReference type="InterPro" id="IPR007159">
    <property type="entry name" value="SpoVT-AbrB_dom"/>
</dbReference>
<dbReference type="InterPro" id="IPR037914">
    <property type="entry name" value="SpoVT-AbrB_sf"/>
</dbReference>
<comment type="caution">
    <text evidence="3">The sequence shown here is derived from an EMBL/GenBank/DDBJ whole genome shotgun (WGS) entry which is preliminary data.</text>
</comment>
<organism evidence="3 4">
    <name type="scientific">Variovorax rhizosphaerae</name>
    <dbReference type="NCBI Taxonomy" id="1836200"/>
    <lineage>
        <taxon>Bacteria</taxon>
        <taxon>Pseudomonadati</taxon>
        <taxon>Pseudomonadota</taxon>
        <taxon>Betaproteobacteria</taxon>
        <taxon>Burkholderiales</taxon>
        <taxon>Comamonadaceae</taxon>
        <taxon>Variovorax</taxon>
    </lineage>
</organism>
<dbReference type="PROSITE" id="PS51740">
    <property type="entry name" value="SPOVT_ABRB"/>
    <property type="match status" value="1"/>
</dbReference>
<evidence type="ECO:0000259" key="2">
    <source>
        <dbReference type="PROSITE" id="PS51740"/>
    </source>
</evidence>
<protein>
    <submittedName>
        <fullName evidence="3">AbrB/MazE/SpoVT family DNA-binding domain-containing protein</fullName>
    </submittedName>
</protein>
<accession>A0ABU8WG48</accession>
<proteinExistence type="predicted"/>
<keyword evidence="1 3" id="KW-0238">DNA-binding</keyword>
<dbReference type="GO" id="GO:0003677">
    <property type="term" value="F:DNA binding"/>
    <property type="evidence" value="ECO:0007669"/>
    <property type="project" value="UniProtKB-KW"/>
</dbReference>